<feature type="domain" description="DUF6286" evidence="2">
    <location>
        <begin position="92"/>
        <end position="177"/>
    </location>
</feature>
<reference evidence="3 4" key="1">
    <citation type="submission" date="2018-11" db="EMBL/GenBank/DDBJ databases">
        <title>Gordonia insulae sp. nov., isolated from an island soil.</title>
        <authorList>
            <person name="Kim Y.S."/>
            <person name="Kim S.B."/>
        </authorList>
    </citation>
    <scope>NUCLEOTIDE SEQUENCE [LARGE SCALE GENOMIC DNA]</scope>
    <source>
        <strain evidence="3 4">MMS17-SY073</strain>
    </source>
</reference>
<proteinExistence type="predicted"/>
<dbReference type="InterPro" id="IPR046253">
    <property type="entry name" value="DUF6286"/>
</dbReference>
<dbReference type="Proteomes" id="UP000271469">
    <property type="component" value="Chromosome"/>
</dbReference>
<feature type="transmembrane region" description="Helical" evidence="1">
    <location>
        <begin position="82"/>
        <end position="102"/>
    </location>
</feature>
<keyword evidence="1" id="KW-1133">Transmembrane helix</keyword>
<protein>
    <recommendedName>
        <fullName evidence="2">DUF6286 domain-containing protein</fullName>
    </recommendedName>
</protein>
<evidence type="ECO:0000313" key="4">
    <source>
        <dbReference type="Proteomes" id="UP000271469"/>
    </source>
</evidence>
<sequence length="196" mass="21278">MSETTDHVKTAVAKTADTDDEKVFTPAANPAAAMVGTLLGLVMLGLVVVVIRDLLIRIGWVSGSEWLHAAADWVAGIRWWNWMWALAIGLVLVGVAMIWLAVRPRRRTHLSLSGYEVMWTRRGDLARRCSAAVSTMPGVDHASTVVGRRKVTVTVTAHDAVDGDEIDRVVGAVLSAVAEPFRATVKLSSRRGGDRR</sequence>
<keyword evidence="1" id="KW-0472">Membrane</keyword>
<dbReference type="Pfam" id="PF19803">
    <property type="entry name" value="DUF6286"/>
    <property type="match status" value="1"/>
</dbReference>
<evidence type="ECO:0000313" key="3">
    <source>
        <dbReference type="EMBL" id="AZG48719.1"/>
    </source>
</evidence>
<name>A0A3G8JVS4_9ACTN</name>
<dbReference type="AlphaFoldDB" id="A0A3G8JVS4"/>
<keyword evidence="1" id="KW-0812">Transmembrane</keyword>
<feature type="transmembrane region" description="Helical" evidence="1">
    <location>
        <begin position="31"/>
        <end position="51"/>
    </location>
</feature>
<dbReference type="EMBL" id="CP033972">
    <property type="protein sequence ID" value="AZG48719.1"/>
    <property type="molecule type" value="Genomic_DNA"/>
</dbReference>
<accession>A0A3G8JVS4</accession>
<keyword evidence="4" id="KW-1185">Reference proteome</keyword>
<dbReference type="KEGG" id="gom:D7316_05340"/>
<dbReference type="OrthoDB" id="5197468at2"/>
<gene>
    <name evidence="3" type="ORF">D7316_05340</name>
</gene>
<evidence type="ECO:0000256" key="1">
    <source>
        <dbReference type="SAM" id="Phobius"/>
    </source>
</evidence>
<dbReference type="RefSeq" id="WP_124710883.1">
    <property type="nucleotide sequence ID" value="NZ_CP033972.1"/>
</dbReference>
<evidence type="ECO:0000259" key="2">
    <source>
        <dbReference type="Pfam" id="PF19803"/>
    </source>
</evidence>
<organism evidence="3 4">
    <name type="scientific">Gordonia insulae</name>
    <dbReference type="NCBI Taxonomy" id="2420509"/>
    <lineage>
        <taxon>Bacteria</taxon>
        <taxon>Bacillati</taxon>
        <taxon>Actinomycetota</taxon>
        <taxon>Actinomycetes</taxon>
        <taxon>Mycobacteriales</taxon>
        <taxon>Gordoniaceae</taxon>
        <taxon>Gordonia</taxon>
    </lineage>
</organism>